<proteinExistence type="predicted"/>
<keyword evidence="2" id="KW-1185">Reference proteome</keyword>
<comment type="caution">
    <text evidence="1">The sequence shown here is derived from an EMBL/GenBank/DDBJ whole genome shotgun (WGS) entry which is preliminary data.</text>
</comment>
<dbReference type="Proteomes" id="UP000439903">
    <property type="component" value="Unassembled WGS sequence"/>
</dbReference>
<reference evidence="1 2" key="1">
    <citation type="journal article" date="2019" name="Environ. Microbiol.">
        <title>At the nexus of three kingdoms: the genome of the mycorrhizal fungus Gigaspora margarita provides insights into plant, endobacterial and fungal interactions.</title>
        <authorList>
            <person name="Venice F."/>
            <person name="Ghignone S."/>
            <person name="Salvioli di Fossalunga A."/>
            <person name="Amselem J."/>
            <person name="Novero M."/>
            <person name="Xianan X."/>
            <person name="Sedzielewska Toro K."/>
            <person name="Morin E."/>
            <person name="Lipzen A."/>
            <person name="Grigoriev I.V."/>
            <person name="Henrissat B."/>
            <person name="Martin F.M."/>
            <person name="Bonfante P."/>
        </authorList>
    </citation>
    <scope>NUCLEOTIDE SEQUENCE [LARGE SCALE GENOMIC DNA]</scope>
    <source>
        <strain evidence="1 2">BEG34</strain>
    </source>
</reference>
<organism evidence="1 2">
    <name type="scientific">Gigaspora margarita</name>
    <dbReference type="NCBI Taxonomy" id="4874"/>
    <lineage>
        <taxon>Eukaryota</taxon>
        <taxon>Fungi</taxon>
        <taxon>Fungi incertae sedis</taxon>
        <taxon>Mucoromycota</taxon>
        <taxon>Glomeromycotina</taxon>
        <taxon>Glomeromycetes</taxon>
        <taxon>Diversisporales</taxon>
        <taxon>Gigasporaceae</taxon>
        <taxon>Gigaspora</taxon>
    </lineage>
</organism>
<gene>
    <name evidence="1" type="ORF">F8M41_023845</name>
</gene>
<evidence type="ECO:0000313" key="1">
    <source>
        <dbReference type="EMBL" id="KAF0550850.1"/>
    </source>
</evidence>
<dbReference type="OrthoDB" id="2376431at2759"/>
<dbReference type="AlphaFoldDB" id="A0A8H4ETI7"/>
<evidence type="ECO:0000313" key="2">
    <source>
        <dbReference type="Proteomes" id="UP000439903"/>
    </source>
</evidence>
<name>A0A8H4ETI7_GIGMA</name>
<sequence>MRCLDTIPLDSVVRLHLYNNILSQKDPFPFMASIITKIFWKDDAINKLFLRNLQDPREILQASSRLKVINSALKNNNLDSSIVTLCCDIIQKEFFVDMNIPEVARYFRHAVQTLLEKTFEHLKRISTIAFLKFVYCMWDQTLQDDYTLPISFDGIIDVDDGDVHLEEINNYMNLDNLIIHSLEIYFLRKLCHKGLSNSGLKQFCVVHNYKFPWLSTFKWDDN</sequence>
<protein>
    <submittedName>
        <fullName evidence="1">E3 ubiquitin-protein ligase</fullName>
    </submittedName>
</protein>
<accession>A0A8H4ETI7</accession>
<dbReference type="EMBL" id="WTPW01000080">
    <property type="protein sequence ID" value="KAF0550850.1"/>
    <property type="molecule type" value="Genomic_DNA"/>
</dbReference>